<evidence type="ECO:0000259" key="1">
    <source>
        <dbReference type="PROSITE" id="PS51184"/>
    </source>
</evidence>
<dbReference type="PANTHER" id="PTHR12461">
    <property type="entry name" value="HYPOXIA-INDUCIBLE FACTOR 1 ALPHA INHIBITOR-RELATED"/>
    <property type="match status" value="1"/>
</dbReference>
<evidence type="ECO:0000313" key="2">
    <source>
        <dbReference type="EMBL" id="ORZ20085.1"/>
    </source>
</evidence>
<feature type="domain" description="JmjC" evidence="1">
    <location>
        <begin position="185"/>
        <end position="389"/>
    </location>
</feature>
<accession>A0A1Y2GRC3</accession>
<keyword evidence="3" id="KW-1185">Reference proteome</keyword>
<dbReference type="PROSITE" id="PS51184">
    <property type="entry name" value="JMJC"/>
    <property type="match status" value="1"/>
</dbReference>
<organism evidence="2 3">
    <name type="scientific">Lobosporangium transversale</name>
    <dbReference type="NCBI Taxonomy" id="64571"/>
    <lineage>
        <taxon>Eukaryota</taxon>
        <taxon>Fungi</taxon>
        <taxon>Fungi incertae sedis</taxon>
        <taxon>Mucoromycota</taxon>
        <taxon>Mortierellomycotina</taxon>
        <taxon>Mortierellomycetes</taxon>
        <taxon>Mortierellales</taxon>
        <taxon>Mortierellaceae</taxon>
        <taxon>Lobosporangium</taxon>
    </lineage>
</organism>
<dbReference type="GeneID" id="33565610"/>
<dbReference type="RefSeq" id="XP_021882625.1">
    <property type="nucleotide sequence ID" value="XM_022023766.1"/>
</dbReference>
<dbReference type="Pfam" id="PF13621">
    <property type="entry name" value="Cupin_8"/>
    <property type="match status" value="1"/>
</dbReference>
<sequence>MATLTTNNKIKDLSAVKIQLEKEICSLISDVQELNLSVIERVELPTPLEFHRYVAANRPVIITLPPSTTTISESSQHVELTEEGKQWLWPAFAKWTNEYLSHTLGSKEITVACTPNGWADAVVDDLYFAMPCEKKMSFEQFLDRMPVRTKKPKNPSDLTSQMTGSKSNDFVKDNSCGVVDPYQEVHYIQLQNGNLMAEYQELLGDIPSDIPFASEALGKKPDAVNFWYGDERSITSLHKDHYENIYAVITGKKVFTLIPPSEQYCLHEKHYVAATYTDVKDSNMSASSSAVPTNSPRYKLEPLEPSTYTKWIALNPSHEPKEELFSKYPRFRFCQPFKVEINPGELLYLPAMWYHQVEQESDHEGKCIAVNWWYDMGFEGDRFATATFISKLVQLVDQIEDKFS</sequence>
<dbReference type="EMBL" id="MCFF01000013">
    <property type="protein sequence ID" value="ORZ20085.1"/>
    <property type="molecule type" value="Genomic_DNA"/>
</dbReference>
<dbReference type="AlphaFoldDB" id="A0A1Y2GRC3"/>
<dbReference type="PANTHER" id="PTHR12461:SF99">
    <property type="entry name" value="BIFUNCTIONAL PEPTIDASE AND (3S)-LYSYL HYDROXYLASE JMJD7"/>
    <property type="match status" value="1"/>
</dbReference>
<dbReference type="InParanoid" id="A0A1Y2GRC3"/>
<comment type="caution">
    <text evidence="2">The sequence shown here is derived from an EMBL/GenBank/DDBJ whole genome shotgun (WGS) entry which is preliminary data.</text>
</comment>
<dbReference type="SMART" id="SM00558">
    <property type="entry name" value="JmjC"/>
    <property type="match status" value="1"/>
</dbReference>
<dbReference type="Proteomes" id="UP000193648">
    <property type="component" value="Unassembled WGS sequence"/>
</dbReference>
<evidence type="ECO:0000313" key="3">
    <source>
        <dbReference type="Proteomes" id="UP000193648"/>
    </source>
</evidence>
<gene>
    <name evidence="2" type="ORF">BCR41DRAFT_351233</name>
</gene>
<dbReference type="InterPro" id="IPR003347">
    <property type="entry name" value="JmjC_dom"/>
</dbReference>
<dbReference type="OrthoDB" id="415358at2759"/>
<protein>
    <submittedName>
        <fullName evidence="2">Cupin-like domain-domain-containing protein</fullName>
    </submittedName>
</protein>
<dbReference type="SUPFAM" id="SSF51197">
    <property type="entry name" value="Clavaminate synthase-like"/>
    <property type="match status" value="1"/>
</dbReference>
<reference evidence="2 3" key="1">
    <citation type="submission" date="2016-07" db="EMBL/GenBank/DDBJ databases">
        <title>Pervasive Adenine N6-methylation of Active Genes in Fungi.</title>
        <authorList>
            <consortium name="DOE Joint Genome Institute"/>
            <person name="Mondo S.J."/>
            <person name="Dannebaum R.O."/>
            <person name="Kuo R.C."/>
            <person name="Labutti K."/>
            <person name="Haridas S."/>
            <person name="Kuo A."/>
            <person name="Salamov A."/>
            <person name="Ahrendt S.R."/>
            <person name="Lipzen A."/>
            <person name="Sullivan W."/>
            <person name="Andreopoulos W.B."/>
            <person name="Clum A."/>
            <person name="Lindquist E."/>
            <person name="Daum C."/>
            <person name="Ramamoorthy G.K."/>
            <person name="Gryganskyi A."/>
            <person name="Culley D."/>
            <person name="Magnuson J.K."/>
            <person name="James T.Y."/>
            <person name="O'Malley M.A."/>
            <person name="Stajich J.E."/>
            <person name="Spatafora J.W."/>
            <person name="Visel A."/>
            <person name="Grigoriev I.V."/>
        </authorList>
    </citation>
    <scope>NUCLEOTIDE SEQUENCE [LARGE SCALE GENOMIC DNA]</scope>
    <source>
        <strain evidence="2 3">NRRL 3116</strain>
    </source>
</reference>
<dbReference type="STRING" id="64571.A0A1Y2GRC3"/>
<dbReference type="Gene3D" id="2.60.120.10">
    <property type="entry name" value="Jelly Rolls"/>
    <property type="match status" value="1"/>
</dbReference>
<dbReference type="InterPro" id="IPR041667">
    <property type="entry name" value="Cupin_8"/>
</dbReference>
<dbReference type="InterPro" id="IPR014710">
    <property type="entry name" value="RmlC-like_jellyroll"/>
</dbReference>
<name>A0A1Y2GRC3_9FUNG</name>
<proteinExistence type="predicted"/>